<keyword evidence="1" id="KW-0812">Transmembrane</keyword>
<organism evidence="2 3">
    <name type="scientific">Ornithinimicrobium tianjinense</name>
    <dbReference type="NCBI Taxonomy" id="1195761"/>
    <lineage>
        <taxon>Bacteria</taxon>
        <taxon>Bacillati</taxon>
        <taxon>Actinomycetota</taxon>
        <taxon>Actinomycetes</taxon>
        <taxon>Micrococcales</taxon>
        <taxon>Ornithinimicrobiaceae</taxon>
        <taxon>Ornithinimicrobium</taxon>
    </lineage>
</organism>
<feature type="transmembrane region" description="Helical" evidence="1">
    <location>
        <begin position="129"/>
        <end position="152"/>
    </location>
</feature>
<proteinExistence type="predicted"/>
<feature type="transmembrane region" description="Helical" evidence="1">
    <location>
        <begin position="164"/>
        <end position="191"/>
    </location>
</feature>
<evidence type="ECO:0000256" key="1">
    <source>
        <dbReference type="SAM" id="Phobius"/>
    </source>
</evidence>
<dbReference type="RefSeq" id="WP_229734749.1">
    <property type="nucleotide sequence ID" value="NZ_BAABKH010000007.1"/>
</dbReference>
<dbReference type="EMBL" id="BMEM01000001">
    <property type="protein sequence ID" value="GGF36679.1"/>
    <property type="molecule type" value="Genomic_DNA"/>
</dbReference>
<sequence length="273" mass="29171">MSATSELTRPGAPGTGATAYLPQIEDVPALSFTRLVGVELRKLVDTRTGRWLLITILLLTAAVMAVTLWIGRQDGTGLFALLTAANIPQAVLLPVLGVITAANEWSQRTALVTFTQEPRRLRVMGAKTVAVVLLGLAILLVTVLLAVVAHVVSMTRAGGEVDLWHGWSLVVGAVVLQTLGVLMGVAFGTLLLNVPLGIVLYFLTPTVASVLVVTTSWLREHAAWFELGTAQLPLIGDGWMTGEQWAQLGTTSALWIGLPLAIGCWRVARREVK</sequence>
<reference evidence="2" key="2">
    <citation type="submission" date="2020-09" db="EMBL/GenBank/DDBJ databases">
        <authorList>
            <person name="Sun Q."/>
            <person name="Zhou Y."/>
        </authorList>
    </citation>
    <scope>NUCLEOTIDE SEQUENCE</scope>
    <source>
        <strain evidence="2">CGMCC 1.12160</strain>
    </source>
</reference>
<dbReference type="AlphaFoldDB" id="A0A917BDQ8"/>
<evidence type="ECO:0008006" key="4">
    <source>
        <dbReference type="Google" id="ProtNLM"/>
    </source>
</evidence>
<keyword evidence="1" id="KW-0472">Membrane</keyword>
<evidence type="ECO:0000313" key="2">
    <source>
        <dbReference type="EMBL" id="GGF36679.1"/>
    </source>
</evidence>
<protein>
    <recommendedName>
        <fullName evidence="4">ABC-2 family transporter protein</fullName>
    </recommendedName>
</protein>
<gene>
    <name evidence="2" type="ORF">GCM10011366_00360</name>
</gene>
<keyword evidence="1" id="KW-1133">Transmembrane helix</keyword>
<dbReference type="Proteomes" id="UP000605670">
    <property type="component" value="Unassembled WGS sequence"/>
</dbReference>
<name>A0A917BDQ8_9MICO</name>
<feature type="transmembrane region" description="Helical" evidence="1">
    <location>
        <begin position="198"/>
        <end position="218"/>
    </location>
</feature>
<feature type="transmembrane region" description="Helical" evidence="1">
    <location>
        <begin position="51"/>
        <end position="71"/>
    </location>
</feature>
<feature type="transmembrane region" description="Helical" evidence="1">
    <location>
        <begin position="245"/>
        <end position="268"/>
    </location>
</feature>
<keyword evidence="3" id="KW-1185">Reference proteome</keyword>
<comment type="caution">
    <text evidence="2">The sequence shown here is derived from an EMBL/GenBank/DDBJ whole genome shotgun (WGS) entry which is preliminary data.</text>
</comment>
<reference evidence="2" key="1">
    <citation type="journal article" date="2014" name="Int. J. Syst. Evol. Microbiol.">
        <title>Complete genome sequence of Corynebacterium casei LMG S-19264T (=DSM 44701T), isolated from a smear-ripened cheese.</title>
        <authorList>
            <consortium name="US DOE Joint Genome Institute (JGI-PGF)"/>
            <person name="Walter F."/>
            <person name="Albersmeier A."/>
            <person name="Kalinowski J."/>
            <person name="Ruckert C."/>
        </authorList>
    </citation>
    <scope>NUCLEOTIDE SEQUENCE</scope>
    <source>
        <strain evidence="2">CGMCC 1.12160</strain>
    </source>
</reference>
<evidence type="ECO:0000313" key="3">
    <source>
        <dbReference type="Proteomes" id="UP000605670"/>
    </source>
</evidence>
<feature type="transmembrane region" description="Helical" evidence="1">
    <location>
        <begin position="77"/>
        <end position="99"/>
    </location>
</feature>
<accession>A0A917BDQ8</accession>